<keyword evidence="3" id="KW-1185">Reference proteome</keyword>
<protein>
    <submittedName>
        <fullName evidence="2">Uncharacterized protein</fullName>
    </submittedName>
</protein>
<feature type="compositionally biased region" description="Basic and acidic residues" evidence="1">
    <location>
        <begin position="83"/>
        <end position="128"/>
    </location>
</feature>
<dbReference type="AlphaFoldDB" id="A0A392MFQ3"/>
<dbReference type="EMBL" id="LXQA010010156">
    <property type="protein sequence ID" value="MCH86337.1"/>
    <property type="molecule type" value="Genomic_DNA"/>
</dbReference>
<feature type="compositionally biased region" description="Basic residues" evidence="1">
    <location>
        <begin position="206"/>
        <end position="218"/>
    </location>
</feature>
<sequence>MAYPALVEEERAQKLDPTLPIISEADDEEVIQNFLEQFRNDTSINVPRSMVPPVPNVDLYKPRKRKRSGKNARESEEEEEKAEEYKKDEKDGKKLKEKVVEEEVSEKKVEEKKPEGKGKEKAQPERNDKKAKRDHSDTESDKETLAQKLKQNSSDERAKEMLYTEDKVAQHLFENKQVPDLSFLEKHLSPNTLNEQVFIHEQPRQTKPRKQNPRKRTKPATQSHQEPEQQAQPEPKQPKPKQPEPKQSEPEKQQPAQTEPEHMIDQPTSEPDIAIPNRPEHEQSQPLTMEELVIPSEIFTKVMERMVDNSITVDEPSEILPPAITPKLLNKIKIKTRTRPAPKTKPLYSRPYYYLIDSKPDLELLKEQICHDFENLSAIENDYFIFPSD</sequence>
<comment type="caution">
    <text evidence="2">The sequence shown here is derived from an EMBL/GenBank/DDBJ whole genome shotgun (WGS) entry which is preliminary data.</text>
</comment>
<feature type="non-terminal residue" evidence="2">
    <location>
        <position position="389"/>
    </location>
</feature>
<accession>A0A392MFQ3</accession>
<dbReference type="Proteomes" id="UP000265520">
    <property type="component" value="Unassembled WGS sequence"/>
</dbReference>
<proteinExistence type="predicted"/>
<feature type="region of interest" description="Disordered" evidence="1">
    <location>
        <begin position="39"/>
        <end position="162"/>
    </location>
</feature>
<feature type="compositionally biased region" description="Basic and acidic residues" evidence="1">
    <location>
        <begin position="134"/>
        <end position="145"/>
    </location>
</feature>
<feature type="region of interest" description="Disordered" evidence="1">
    <location>
        <begin position="194"/>
        <end position="290"/>
    </location>
</feature>
<feature type="compositionally biased region" description="Basic and acidic residues" evidence="1">
    <location>
        <begin position="153"/>
        <end position="162"/>
    </location>
</feature>
<organism evidence="2 3">
    <name type="scientific">Trifolium medium</name>
    <dbReference type="NCBI Taxonomy" id="97028"/>
    <lineage>
        <taxon>Eukaryota</taxon>
        <taxon>Viridiplantae</taxon>
        <taxon>Streptophyta</taxon>
        <taxon>Embryophyta</taxon>
        <taxon>Tracheophyta</taxon>
        <taxon>Spermatophyta</taxon>
        <taxon>Magnoliopsida</taxon>
        <taxon>eudicotyledons</taxon>
        <taxon>Gunneridae</taxon>
        <taxon>Pentapetalae</taxon>
        <taxon>rosids</taxon>
        <taxon>fabids</taxon>
        <taxon>Fabales</taxon>
        <taxon>Fabaceae</taxon>
        <taxon>Papilionoideae</taxon>
        <taxon>50 kb inversion clade</taxon>
        <taxon>NPAAA clade</taxon>
        <taxon>Hologalegina</taxon>
        <taxon>IRL clade</taxon>
        <taxon>Trifolieae</taxon>
        <taxon>Trifolium</taxon>
    </lineage>
</organism>
<reference evidence="2 3" key="1">
    <citation type="journal article" date="2018" name="Front. Plant Sci.">
        <title>Red Clover (Trifolium pratense) and Zigzag Clover (T. medium) - A Picture of Genomic Similarities and Differences.</title>
        <authorList>
            <person name="Dluhosova J."/>
            <person name="Istvanek J."/>
            <person name="Nedelnik J."/>
            <person name="Repkova J."/>
        </authorList>
    </citation>
    <scope>NUCLEOTIDE SEQUENCE [LARGE SCALE GENOMIC DNA]</scope>
    <source>
        <strain evidence="3">cv. 10/8</strain>
        <tissue evidence="2">Leaf</tissue>
    </source>
</reference>
<feature type="compositionally biased region" description="Basic and acidic residues" evidence="1">
    <location>
        <begin position="241"/>
        <end position="252"/>
    </location>
</feature>
<evidence type="ECO:0000256" key="1">
    <source>
        <dbReference type="SAM" id="MobiDB-lite"/>
    </source>
</evidence>
<name>A0A392MFQ3_9FABA</name>
<evidence type="ECO:0000313" key="2">
    <source>
        <dbReference type="EMBL" id="MCH86337.1"/>
    </source>
</evidence>
<gene>
    <name evidence="2" type="ORF">A2U01_0007192</name>
</gene>
<evidence type="ECO:0000313" key="3">
    <source>
        <dbReference type="Proteomes" id="UP000265520"/>
    </source>
</evidence>